<sequence>MPSVDTGGCAIHYTQAGENPDAPAVVFLGDLGFGAWGWSWQYGALAGPCRVVVIDTRGAGRSDAPEGPYAMTDLVGDLEAVLTDCNIRTAHLVGCGLGGAVALVAARRTNRAKSLTLIGTPPSEEAFDPEPLSPDPTDEAELRASTTTLLSAAFCEREDAPIEQIIEWRREEDATPAAREAQLAALDGFDPEPLYELTLPVRIVAGGADPVVDPEASRRLAEELPNGEFKLYPEASHLVTVERSAALNDFLLGFIEAVADR</sequence>
<comment type="caution">
    <text evidence="4">The sequence shown here is derived from an EMBL/GenBank/DDBJ whole genome shotgun (WGS) entry which is preliminary data.</text>
</comment>
<reference evidence="4 5" key="1">
    <citation type="submission" date="2018-06" db="EMBL/GenBank/DDBJ databases">
        <title>Halonotius sp. F13-13 a new haloarchaeeon isolated from a solar saltern from Isla Cristina, Huelva, Spain.</title>
        <authorList>
            <person name="Duran-Viseras A."/>
            <person name="Sanchez-Porro C."/>
            <person name="Ventosa A."/>
        </authorList>
    </citation>
    <scope>NUCLEOTIDE SEQUENCE [LARGE SCALE GENOMIC DNA]</scope>
    <source>
        <strain evidence="4 5">F13-13</strain>
    </source>
</reference>
<keyword evidence="1 4" id="KW-0378">Hydrolase</keyword>
<dbReference type="GO" id="GO:0016787">
    <property type="term" value="F:hydrolase activity"/>
    <property type="evidence" value="ECO:0007669"/>
    <property type="project" value="UniProtKB-KW"/>
</dbReference>
<evidence type="ECO:0000256" key="2">
    <source>
        <dbReference type="SAM" id="MobiDB-lite"/>
    </source>
</evidence>
<keyword evidence="5" id="KW-1185">Reference proteome</keyword>
<dbReference type="PANTHER" id="PTHR43798:SF31">
    <property type="entry name" value="AB HYDROLASE SUPERFAMILY PROTEIN YCLE"/>
    <property type="match status" value="1"/>
</dbReference>
<dbReference type="GO" id="GO:0016020">
    <property type="term" value="C:membrane"/>
    <property type="evidence" value="ECO:0007669"/>
    <property type="project" value="TreeGrafter"/>
</dbReference>
<dbReference type="InterPro" id="IPR000073">
    <property type="entry name" value="AB_hydrolase_1"/>
</dbReference>
<dbReference type="PANTHER" id="PTHR43798">
    <property type="entry name" value="MONOACYLGLYCEROL LIPASE"/>
    <property type="match status" value="1"/>
</dbReference>
<feature type="domain" description="AB hydrolase-1" evidence="3">
    <location>
        <begin position="25"/>
        <end position="249"/>
    </location>
</feature>
<dbReference type="Gene3D" id="3.40.50.1820">
    <property type="entry name" value="alpha/beta hydrolase"/>
    <property type="match status" value="1"/>
</dbReference>
<dbReference type="AlphaFoldDB" id="A0A3A6PV79"/>
<evidence type="ECO:0000313" key="4">
    <source>
        <dbReference type="EMBL" id="RJX43320.1"/>
    </source>
</evidence>
<accession>A0A3A6PV79</accession>
<evidence type="ECO:0000259" key="3">
    <source>
        <dbReference type="Pfam" id="PF12697"/>
    </source>
</evidence>
<gene>
    <name evidence="4" type="ORF">DM826_06855</name>
</gene>
<dbReference type="EMBL" id="QKNY01000009">
    <property type="protein sequence ID" value="RJX43320.1"/>
    <property type="molecule type" value="Genomic_DNA"/>
</dbReference>
<dbReference type="Proteomes" id="UP000276588">
    <property type="component" value="Unassembled WGS sequence"/>
</dbReference>
<protein>
    <submittedName>
        <fullName evidence="4">Alpha/beta hydrolase</fullName>
    </submittedName>
</protein>
<evidence type="ECO:0000313" key="5">
    <source>
        <dbReference type="Proteomes" id="UP000276588"/>
    </source>
</evidence>
<feature type="region of interest" description="Disordered" evidence="2">
    <location>
        <begin position="119"/>
        <end position="139"/>
    </location>
</feature>
<dbReference type="Pfam" id="PF12697">
    <property type="entry name" value="Abhydrolase_6"/>
    <property type="match status" value="1"/>
</dbReference>
<evidence type="ECO:0000256" key="1">
    <source>
        <dbReference type="ARBA" id="ARBA00022801"/>
    </source>
</evidence>
<dbReference type="InterPro" id="IPR050266">
    <property type="entry name" value="AB_hydrolase_sf"/>
</dbReference>
<dbReference type="SUPFAM" id="SSF53474">
    <property type="entry name" value="alpha/beta-Hydrolases"/>
    <property type="match status" value="1"/>
</dbReference>
<name>A0A3A6PV79_9EURY</name>
<dbReference type="RefSeq" id="WP_120102657.1">
    <property type="nucleotide sequence ID" value="NZ_QKNY01000009.1"/>
</dbReference>
<organism evidence="4 5">
    <name type="scientific">Halonotius aquaticus</name>
    <dbReference type="NCBI Taxonomy" id="2216978"/>
    <lineage>
        <taxon>Archaea</taxon>
        <taxon>Methanobacteriati</taxon>
        <taxon>Methanobacteriota</taxon>
        <taxon>Stenosarchaea group</taxon>
        <taxon>Halobacteria</taxon>
        <taxon>Halobacteriales</taxon>
        <taxon>Haloferacaceae</taxon>
        <taxon>Halonotius</taxon>
    </lineage>
</organism>
<proteinExistence type="predicted"/>
<dbReference type="OrthoDB" id="247398at2157"/>
<dbReference type="InterPro" id="IPR029058">
    <property type="entry name" value="AB_hydrolase_fold"/>
</dbReference>